<proteinExistence type="predicted"/>
<dbReference type="Pfam" id="PF12796">
    <property type="entry name" value="Ank_2"/>
    <property type="match status" value="1"/>
</dbReference>
<dbReference type="InterPro" id="IPR036770">
    <property type="entry name" value="Ankyrin_rpt-contain_sf"/>
</dbReference>
<dbReference type="PROSITE" id="PS50297">
    <property type="entry name" value="ANK_REP_REGION"/>
    <property type="match status" value="1"/>
</dbReference>
<dbReference type="PANTHER" id="PTHR24133:SF40">
    <property type="entry name" value="ANKYRIN REPEAT DOMAIN 44"/>
    <property type="match status" value="1"/>
</dbReference>
<dbReference type="PANTHER" id="PTHR24133">
    <property type="entry name" value="ANKYRIN DOMAIN-CONTAINING"/>
    <property type="match status" value="1"/>
</dbReference>
<comment type="caution">
    <text evidence="2">The sequence shown here is derived from an EMBL/GenBank/DDBJ whole genome shotgun (WGS) entry which is preliminary data.</text>
</comment>
<name>A0A4U1BRT8_9GAMM</name>
<reference evidence="2 3" key="1">
    <citation type="submission" date="2019-04" db="EMBL/GenBank/DDBJ databases">
        <authorList>
            <person name="Hwang J.C."/>
        </authorList>
    </citation>
    <scope>NUCLEOTIDE SEQUENCE [LARGE SCALE GENOMIC DNA]</scope>
    <source>
        <strain evidence="2 3">IMCC35002</strain>
    </source>
</reference>
<dbReference type="SMART" id="SM00248">
    <property type="entry name" value="ANK"/>
    <property type="match status" value="3"/>
</dbReference>
<keyword evidence="1" id="KW-0040">ANK repeat</keyword>
<accession>A0A4U1BRT8</accession>
<dbReference type="OrthoDB" id="9811849at2"/>
<gene>
    <name evidence="2" type="ORF">FCL42_07330</name>
</gene>
<dbReference type="AlphaFoldDB" id="A0A4U1BRT8"/>
<dbReference type="EMBL" id="SWCJ01000004">
    <property type="protein sequence ID" value="TKB56022.1"/>
    <property type="molecule type" value="Genomic_DNA"/>
</dbReference>
<organism evidence="2 3">
    <name type="scientific">Ferrimonas aestuarii</name>
    <dbReference type="NCBI Taxonomy" id="2569539"/>
    <lineage>
        <taxon>Bacteria</taxon>
        <taxon>Pseudomonadati</taxon>
        <taxon>Pseudomonadota</taxon>
        <taxon>Gammaproteobacteria</taxon>
        <taxon>Alteromonadales</taxon>
        <taxon>Ferrimonadaceae</taxon>
        <taxon>Ferrimonas</taxon>
    </lineage>
</organism>
<sequence>MKFNRMLGVLNGALSLGLLTSIALVWQCQSELCQFNTQSPQWQQETLKNPEALGGADSHTEIPPQSEENRPAILSQPLPHFIVSELDAWGLTVEHITAEQWQWFLEAQSVQRFGNWPIGESEGVLEFYLRQHNYQMITWLVERGFDLDQVTRYGPKPLYYVAMYGTSEDFEFLVHAGASIEVAGGNDGQGFTGALSFNPSVVERERILAYLELMGYSLRTEEQKIKNELYQLDEHTDVANLLEKLNLDEIEASRSVLGELLVAGINLEQLEAIAPETLTRLAESSWFFMQISDGYRSEQKVLDAVIDAGADINQSNETGFTPLMYAVMVGNVELTKYLLAKGADTTAANWQGETAIQMLDSLRVTKIEQQLIEEAFLKYRVHE</sequence>
<dbReference type="Proteomes" id="UP000305675">
    <property type="component" value="Unassembled WGS sequence"/>
</dbReference>
<protein>
    <submittedName>
        <fullName evidence="2">Uncharacterized protein</fullName>
    </submittedName>
</protein>
<dbReference type="Gene3D" id="1.25.40.20">
    <property type="entry name" value="Ankyrin repeat-containing domain"/>
    <property type="match status" value="2"/>
</dbReference>
<dbReference type="SUPFAM" id="SSF48403">
    <property type="entry name" value="Ankyrin repeat"/>
    <property type="match status" value="1"/>
</dbReference>
<feature type="repeat" description="ANK" evidence="1">
    <location>
        <begin position="318"/>
        <end position="350"/>
    </location>
</feature>
<evidence type="ECO:0000313" key="3">
    <source>
        <dbReference type="Proteomes" id="UP000305675"/>
    </source>
</evidence>
<evidence type="ECO:0000256" key="1">
    <source>
        <dbReference type="PROSITE-ProRule" id="PRU00023"/>
    </source>
</evidence>
<evidence type="ECO:0000313" key="2">
    <source>
        <dbReference type="EMBL" id="TKB56022.1"/>
    </source>
</evidence>
<dbReference type="InterPro" id="IPR002110">
    <property type="entry name" value="Ankyrin_rpt"/>
</dbReference>
<keyword evidence="3" id="KW-1185">Reference proteome</keyword>
<dbReference type="InterPro" id="IPR052391">
    <property type="entry name" value="E3_Ligase-Neurotoxin"/>
</dbReference>
<dbReference type="RefSeq" id="WP_136862751.1">
    <property type="nucleotide sequence ID" value="NZ_SWCJ01000004.1"/>
</dbReference>
<dbReference type="PROSITE" id="PS50088">
    <property type="entry name" value="ANK_REPEAT"/>
    <property type="match status" value="1"/>
</dbReference>